<evidence type="ECO:0000313" key="2">
    <source>
        <dbReference type="Proteomes" id="UP001157502"/>
    </source>
</evidence>
<keyword evidence="2" id="KW-1185">Reference proteome</keyword>
<comment type="caution">
    <text evidence="1">The sequence shown here is derived from an EMBL/GenBank/DDBJ whole genome shotgun (WGS) entry which is preliminary data.</text>
</comment>
<reference evidence="1" key="1">
    <citation type="submission" date="2021-05" db="EMBL/GenBank/DDBJ databases">
        <authorList>
            <person name="Pan Q."/>
            <person name="Jouanno E."/>
            <person name="Zahm M."/>
            <person name="Klopp C."/>
            <person name="Cabau C."/>
            <person name="Louis A."/>
            <person name="Berthelot C."/>
            <person name="Parey E."/>
            <person name="Roest Crollius H."/>
            <person name="Montfort J."/>
            <person name="Robinson-Rechavi M."/>
            <person name="Bouchez O."/>
            <person name="Lampietro C."/>
            <person name="Lopez Roques C."/>
            <person name="Donnadieu C."/>
            <person name="Postlethwait J."/>
            <person name="Bobe J."/>
            <person name="Dillon D."/>
            <person name="Chandos A."/>
            <person name="von Hippel F."/>
            <person name="Guiguen Y."/>
        </authorList>
    </citation>
    <scope>NUCLEOTIDE SEQUENCE</scope>
    <source>
        <strain evidence="1">YG-Jan2019</strain>
    </source>
</reference>
<organism evidence="1 2">
    <name type="scientific">Dallia pectoralis</name>
    <name type="common">Alaska blackfish</name>
    <dbReference type="NCBI Taxonomy" id="75939"/>
    <lineage>
        <taxon>Eukaryota</taxon>
        <taxon>Metazoa</taxon>
        <taxon>Chordata</taxon>
        <taxon>Craniata</taxon>
        <taxon>Vertebrata</taxon>
        <taxon>Euteleostomi</taxon>
        <taxon>Actinopterygii</taxon>
        <taxon>Neopterygii</taxon>
        <taxon>Teleostei</taxon>
        <taxon>Protacanthopterygii</taxon>
        <taxon>Esociformes</taxon>
        <taxon>Umbridae</taxon>
        <taxon>Dallia</taxon>
    </lineage>
</organism>
<sequence>MDGDEFETGRIQVLQEQRMAVQKKTYTKWMNSVFSKNGEKLSLSDVYTELKTGVSLVRLLELISREKLPSPSRRSLRVHCLENNSIAINFLKTKIRVDLIAPENVVDGDRILILGLLWIIILRFQIGAINIDENNGVASRARRSAREALLIWCQRKTAGYSNVNVQDFSGSWRNGLAFNALIHAYRPDLFDYNRLREEDSKRNLGHAFSLAENEFGILQLLDVEDIDVKHPDEKSVMTYVSLYYHYFSKLKQGQTIQKRLTKIVGVLKELDDQKNQYEILVSDLLQWIKTKVVQLNDRSFPNSLRDMQQLVASFKTYRTMEKPPKYQERGAIEENFFSLRTKLRANNQWAYVPSEGKTLGDIEKNWAILERAEHEREDALQRALLRLEQLEQLAQKFSRKAGLRESYLEDTAQLISRQDMRCLKSLEEAQAAARRLEALGTDTVAREPRFRFLSEMAALIEKGNYHSKAQVMRREMSITKRWRDVLVQLEQKREQLGNIVNTLSVLRDIELVAKDLRDLQVSAGSTDVGRQLLEIVALLQKQDLLETQISAHGETLSVISANALKGTHRDAQQIQTRVKTLNAQYNSLVALSKNRRKMLEGQLKLFEFFQDCEEVEAWIYEKCLPLQSASLGRDLSQIQLALQKNKVLEAEVQSYESLYSGVVSRGQEMCRGKHLSEKEVQKSLQTLKKHWEHLKNEVANHKNRLHAATVIKQYFADVTEANSWLSDRRPLLISEDHGKDESSTGALLQRHLRLEKEMGAYAVEVKRLGEQANGAATLAPVTAEPQQRKTVRYSSSSDEEEGGGTSPVGVTLSRGARTNQTSTQIRTQEAMAKIRFKYTRGVTVWDRGEIVTIINRETTDRFLVRDSKGNEQLVPVTYLTELPSFTATPSTPLPKLSTNEIADSPTKGVNRARRRRSMRRGTAEIQFSSASDPHYQRDTIENTQSRLDRDFNSLTNLAKTRRKNLEETVRLHRFYNTCEEFESWMEDKENILNTFTPSSDNVGAVQAKYENFLTELASGKGQLDDITRLGEELVNSRHGKHREIQAKQGNVIRRWERLQKMKDEKGHELLSTADVQSFLRRCEEARAQLMEQLSQLDTVDGVVPTPTALNTEERALAQSLREIHTLERKIAYLKSVANMKQDCSPVEAAAIMEEVRGLEALLQQLRDQASERQRSLEEAKRLQMFQQGTRDLLLWAEAVQARLLEDNTASDVASAQALLKDNQDLRVEIHTQRERVKDMEKLGKSLEDQSRANRGVNDVHETLGKLSQEWTRLDRLWGSRNRTLEQGVELQKLNQEADRIEAALSGHEARLKVKDLGDSVDSVRSLLVRQEEVEELLKALDQRISLFQDKSKELTTKQNFAAKQIQERSRCVLERNAKLGEICKQRRTLLLGSQTYQEFHRDAEEMLLWIEEKFKIAEDESYRDPTNILRKLKRHEAAEKEMQANQVWLDRLTKSGEEMLSEEHYESQSIRRKSTQVNSRWIRLQRKMTERGDKLRQAGQQEQLMELLQDAKLKIEAIQRMLQNAAKGHDLRSSRQLLKEHQQLETEAKELADKINTIVTQAKHLATNHFDSQKILQETDTYMKLFKSLQKPLDHRRAQLEASVALFGFYHDVDLELSWITEHYPSTSSTHYDKSLAGTINLMQKHKELQAEVNGHSKHLNRVLEKGRSLGRSGQYDGEEVRQRNTHLATEWQELEAACEKRSVHLNRTITREQILLDCAELEARLSEALALVSTEEVGKNILATHSLIKQHQALEGKQHVLEVQVEELGDSVESAVREWNLAEVKRPFGRVSSHMTQLRHQSQLRGHKLREALHLHEFTRESSELDEWITQQTQIASFDDYGNDYEHVLLLSGKFEVFLKQLDAGFDRMRSCEDLADRLIQHKHPQSSTITDARRQLKVSYNELLELAKDRKDRLLKAEECHKLYRDLTSALGHIEERHKSIPDDIARDLRGVLAQLRKHEALGHELAGTEQQLQELLDGADSTLDLCTPKMRVLLQELQQEVVEHWEKLRLYMDQREEELKRTRQRYLFLNKVQDYTLWCSQVLSGMTAEESIRGVATCDLQLGQHQQLWAEIVAREEKYDQVVDMGREIQQQDRHNAREIQDRLIGMQEVRDQMHGHWKKKKKELEATHLEQVFYRDTESMEKITNSQEILLKNSDLGSTVDETEGLIKRHDAFEKLLSTQDDKISSLKDLAERLKKEGLSRDKSAGIHSKLKALLERRSRIKGMSMKRREELDISSLLCIFNRNAGEAEEWVSERMLKIHEDSKVDLTNLQIKMKLLQKHQVFEAEILAHGKIIDSVQLAGEELVSLRHPKSHEVRCSAAALQKHWEELKMAVAARGKVLEDNRDFLEFLQKVDQVEVWIRQKEVMINIGDVGTDYEHGLQLLKKLNEFRGSGSGEVTVDDAHIKTINILAARLEKQNSDDLATVKLRRQQLNDRWSNFHGNLSSHKKKLEGALVVHSLIRELDEVRERANEKIHLLQGQDCGSDVESVENLIRRHEETEREAGVIQQKGKALDKDAANRLRVQSAMTDKLSKQLKEAKTSLLKLEKEVKLRKEKLQEAHQLQLFKANQRLLLDWTLKQIEEMGKKGLPKSKTEAEGLIVEHQDWKVEIDARSERIDSVRDFGLSLVRSGHSSSSDVKKSLTQLEGTKTGLGQAWQDRKKILDQALNLQIFLGYMEQSESWLSNREAFMANDDLGSSLSDVEALQRKHALFENTLDAQMEQVEVVERFAQQLIQQKHYDSDNIKSKSRSVLLRKGKLLERSQVRRKALDESLQLHKFLSSSYEVCSWLNERNAVAMDETWRDPINLQAKLLKHQSFEAEILVNRNRVDTLTKE</sequence>
<dbReference type="Proteomes" id="UP001157502">
    <property type="component" value="Chromosome 27"/>
</dbReference>
<accession>A0ACC2FHX2</accession>
<proteinExistence type="predicted"/>
<name>A0ACC2FHX2_DALPE</name>
<gene>
    <name evidence="1" type="ORF">DPEC_G00292000</name>
</gene>
<dbReference type="EMBL" id="CM055754">
    <property type="protein sequence ID" value="KAJ7990931.1"/>
    <property type="molecule type" value="Genomic_DNA"/>
</dbReference>
<protein>
    <submittedName>
        <fullName evidence="1">Uncharacterized protein</fullName>
    </submittedName>
</protein>
<evidence type="ECO:0000313" key="1">
    <source>
        <dbReference type="EMBL" id="KAJ7990931.1"/>
    </source>
</evidence>